<reference evidence="1" key="2">
    <citation type="journal article" date="2024" name="Plant">
        <title>Genomic evolution and insights into agronomic trait innovations of Sesamum species.</title>
        <authorList>
            <person name="Miao H."/>
            <person name="Wang L."/>
            <person name="Qu L."/>
            <person name="Liu H."/>
            <person name="Sun Y."/>
            <person name="Le M."/>
            <person name="Wang Q."/>
            <person name="Wei S."/>
            <person name="Zheng Y."/>
            <person name="Lin W."/>
            <person name="Duan Y."/>
            <person name="Cao H."/>
            <person name="Xiong S."/>
            <person name="Wang X."/>
            <person name="Wei L."/>
            <person name="Li C."/>
            <person name="Ma Q."/>
            <person name="Ju M."/>
            <person name="Zhao R."/>
            <person name="Li G."/>
            <person name="Mu C."/>
            <person name="Tian Q."/>
            <person name="Mei H."/>
            <person name="Zhang T."/>
            <person name="Gao T."/>
            <person name="Zhang H."/>
        </authorList>
    </citation>
    <scope>NUCLEOTIDE SEQUENCE</scope>
    <source>
        <strain evidence="1">KEN1</strain>
    </source>
</reference>
<dbReference type="EMBL" id="JACGWN010000014">
    <property type="protein sequence ID" value="KAL0406262.1"/>
    <property type="molecule type" value="Genomic_DNA"/>
</dbReference>
<dbReference type="AlphaFoldDB" id="A0AAW2TNE6"/>
<name>A0AAW2TNE6_9LAMI</name>
<comment type="caution">
    <text evidence="1">The sequence shown here is derived from an EMBL/GenBank/DDBJ whole genome shotgun (WGS) entry which is preliminary data.</text>
</comment>
<evidence type="ECO:0008006" key="2">
    <source>
        <dbReference type="Google" id="ProtNLM"/>
    </source>
</evidence>
<reference evidence="1" key="1">
    <citation type="submission" date="2020-06" db="EMBL/GenBank/DDBJ databases">
        <authorList>
            <person name="Li T."/>
            <person name="Hu X."/>
            <person name="Zhang T."/>
            <person name="Song X."/>
            <person name="Zhang H."/>
            <person name="Dai N."/>
            <person name="Sheng W."/>
            <person name="Hou X."/>
            <person name="Wei L."/>
        </authorList>
    </citation>
    <scope>NUCLEOTIDE SEQUENCE</scope>
    <source>
        <strain evidence="1">KEN1</strain>
        <tissue evidence="1">Leaf</tissue>
    </source>
</reference>
<gene>
    <name evidence="1" type="ORF">Slati_3940100</name>
</gene>
<sequence>MKGYLQEIGELTSWLKSFQLHQIPQTDNTKADYLARSARLLVNYSTRNITVRTLVKNLPESNVMTIQVETYWRKPLLGYQERSILPADENKASHLKHRAARFVVLNGTLYKRSFLDSLL</sequence>
<protein>
    <recommendedName>
        <fullName evidence="2">RNase H type-1 domain-containing protein</fullName>
    </recommendedName>
</protein>
<organism evidence="1">
    <name type="scientific">Sesamum latifolium</name>
    <dbReference type="NCBI Taxonomy" id="2727402"/>
    <lineage>
        <taxon>Eukaryota</taxon>
        <taxon>Viridiplantae</taxon>
        <taxon>Streptophyta</taxon>
        <taxon>Embryophyta</taxon>
        <taxon>Tracheophyta</taxon>
        <taxon>Spermatophyta</taxon>
        <taxon>Magnoliopsida</taxon>
        <taxon>eudicotyledons</taxon>
        <taxon>Gunneridae</taxon>
        <taxon>Pentapetalae</taxon>
        <taxon>asterids</taxon>
        <taxon>lamiids</taxon>
        <taxon>Lamiales</taxon>
        <taxon>Pedaliaceae</taxon>
        <taxon>Sesamum</taxon>
    </lineage>
</organism>
<dbReference type="PANTHER" id="PTHR48475:SF2">
    <property type="entry name" value="RIBONUCLEASE H"/>
    <property type="match status" value="1"/>
</dbReference>
<proteinExistence type="predicted"/>
<accession>A0AAW2TNE6</accession>
<evidence type="ECO:0000313" key="1">
    <source>
        <dbReference type="EMBL" id="KAL0406262.1"/>
    </source>
</evidence>
<dbReference type="PANTHER" id="PTHR48475">
    <property type="entry name" value="RIBONUCLEASE H"/>
    <property type="match status" value="1"/>
</dbReference>